<dbReference type="PANTHER" id="PTHR35296">
    <property type="entry name" value="EXPRESSED PROTEIN"/>
    <property type="match status" value="1"/>
</dbReference>
<dbReference type="AlphaFoldDB" id="A0AAW1L1W7"/>
<dbReference type="InterPro" id="IPR003676">
    <property type="entry name" value="SAUR_fam"/>
</dbReference>
<dbReference type="PANTHER" id="PTHR35296:SF8">
    <property type="entry name" value="SMALL AUXIN-UP RNA-RELATED"/>
    <property type="match status" value="1"/>
</dbReference>
<proteinExistence type="inferred from homology"/>
<dbReference type="Proteomes" id="UP001443914">
    <property type="component" value="Unassembled WGS sequence"/>
</dbReference>
<dbReference type="EMBL" id="JBDFQZ010000005">
    <property type="protein sequence ID" value="KAK9726866.1"/>
    <property type="molecule type" value="Genomic_DNA"/>
</dbReference>
<organism evidence="3 4">
    <name type="scientific">Saponaria officinalis</name>
    <name type="common">Common soapwort</name>
    <name type="synonym">Lychnis saponaria</name>
    <dbReference type="NCBI Taxonomy" id="3572"/>
    <lineage>
        <taxon>Eukaryota</taxon>
        <taxon>Viridiplantae</taxon>
        <taxon>Streptophyta</taxon>
        <taxon>Embryophyta</taxon>
        <taxon>Tracheophyta</taxon>
        <taxon>Spermatophyta</taxon>
        <taxon>Magnoliopsida</taxon>
        <taxon>eudicotyledons</taxon>
        <taxon>Gunneridae</taxon>
        <taxon>Pentapetalae</taxon>
        <taxon>Caryophyllales</taxon>
        <taxon>Caryophyllaceae</taxon>
        <taxon>Caryophylleae</taxon>
        <taxon>Saponaria</taxon>
    </lineage>
</organism>
<name>A0AAW1L1W7_SAPOF</name>
<comment type="caution">
    <text evidence="3">The sequence shown here is derived from an EMBL/GenBank/DDBJ whole genome shotgun (WGS) entry which is preliminary data.</text>
</comment>
<evidence type="ECO:0000313" key="3">
    <source>
        <dbReference type="EMBL" id="KAK9726866.1"/>
    </source>
</evidence>
<dbReference type="Pfam" id="PF02519">
    <property type="entry name" value="Auxin_inducible"/>
    <property type="match status" value="1"/>
</dbReference>
<evidence type="ECO:0000256" key="1">
    <source>
        <dbReference type="ARBA" id="ARBA00006974"/>
    </source>
</evidence>
<sequence>MANKAGNKLTKLRSALKKINSFSKTRRENNINTNTNNTMPTSSSDQCGLHTVYVGKSLRPYHVSQQVLDHPAIQELVGKSTSEGCEEIIVVGCEVVLFEHLLWMLHNSDAHSEPLNDLVHFYAY</sequence>
<accession>A0AAW1L1W7</accession>
<protein>
    <submittedName>
        <fullName evidence="3">Uncharacterized protein</fullName>
    </submittedName>
</protein>
<comment type="similarity">
    <text evidence="1">Belongs to the ARG7 family.</text>
</comment>
<keyword evidence="4" id="KW-1185">Reference proteome</keyword>
<evidence type="ECO:0000256" key="2">
    <source>
        <dbReference type="SAM" id="MobiDB-lite"/>
    </source>
</evidence>
<feature type="region of interest" description="Disordered" evidence="2">
    <location>
        <begin position="24"/>
        <end position="45"/>
    </location>
</feature>
<dbReference type="GO" id="GO:0009733">
    <property type="term" value="P:response to auxin"/>
    <property type="evidence" value="ECO:0007669"/>
    <property type="project" value="InterPro"/>
</dbReference>
<gene>
    <name evidence="3" type="ORF">RND81_05G242400</name>
</gene>
<reference evidence="3" key="1">
    <citation type="submission" date="2024-03" db="EMBL/GenBank/DDBJ databases">
        <title>WGS assembly of Saponaria officinalis var. Norfolk2.</title>
        <authorList>
            <person name="Jenkins J."/>
            <person name="Shu S."/>
            <person name="Grimwood J."/>
            <person name="Barry K."/>
            <person name="Goodstein D."/>
            <person name="Schmutz J."/>
            <person name="Leebens-Mack J."/>
            <person name="Osbourn A."/>
        </authorList>
    </citation>
    <scope>NUCLEOTIDE SEQUENCE [LARGE SCALE GENOMIC DNA]</scope>
    <source>
        <strain evidence="3">JIC</strain>
    </source>
</reference>
<evidence type="ECO:0000313" key="4">
    <source>
        <dbReference type="Proteomes" id="UP001443914"/>
    </source>
</evidence>